<keyword evidence="6" id="KW-0813">Transport</keyword>
<sequence length="107" mass="11409">MILAILLPGLWLFAEGFGPGAQMMVYPALPCPTHICATGVGFGRSLSGVGSALALFILPVLQAAFGSNMFWIVSLAAIIPIIFLLAIRVEPTRQDIDYNTEEEASDV</sequence>
<dbReference type="AlphaFoldDB" id="A0A831A1E1"/>
<dbReference type="GO" id="GO:0022857">
    <property type="term" value="F:transmembrane transporter activity"/>
    <property type="evidence" value="ECO:0007669"/>
    <property type="project" value="InterPro"/>
</dbReference>
<dbReference type="SUPFAM" id="SSF103473">
    <property type="entry name" value="MFS general substrate transporter"/>
    <property type="match status" value="1"/>
</dbReference>
<evidence type="ECO:0000256" key="4">
    <source>
        <dbReference type="SAM" id="Phobius"/>
    </source>
</evidence>
<keyword evidence="2 4" id="KW-1133">Transmembrane helix</keyword>
<keyword evidence="3 4" id="KW-0472">Membrane</keyword>
<accession>A0A831A1E1</accession>
<feature type="transmembrane region" description="Helical" evidence="4">
    <location>
        <begin position="40"/>
        <end position="61"/>
    </location>
</feature>
<feature type="transmembrane region" description="Helical" evidence="4">
    <location>
        <begin position="68"/>
        <end position="87"/>
    </location>
</feature>
<dbReference type="EMBL" id="CAPB01000017">
    <property type="protein sequence ID" value="CCO93781.1"/>
    <property type="molecule type" value="Genomic_DNA"/>
</dbReference>
<feature type="domain" description="Major facilitator superfamily (MFS) profile" evidence="5">
    <location>
        <begin position="1"/>
        <end position="92"/>
    </location>
</feature>
<protein>
    <submittedName>
        <fullName evidence="6">Putative sugar transport protein</fullName>
    </submittedName>
</protein>
<evidence type="ECO:0000256" key="1">
    <source>
        <dbReference type="ARBA" id="ARBA00022692"/>
    </source>
</evidence>
<proteinExistence type="predicted"/>
<name>A0A831A1E1_ERWAM</name>
<evidence type="ECO:0000256" key="2">
    <source>
        <dbReference type="ARBA" id="ARBA00022989"/>
    </source>
</evidence>
<evidence type="ECO:0000256" key="3">
    <source>
        <dbReference type="ARBA" id="ARBA00023136"/>
    </source>
</evidence>
<keyword evidence="1 4" id="KW-0812">Transmembrane</keyword>
<organism evidence="6 7">
    <name type="scientific">Erwinia amylovora NBRC 12687 = CFBP 1232</name>
    <dbReference type="NCBI Taxonomy" id="1219359"/>
    <lineage>
        <taxon>Bacteria</taxon>
        <taxon>Pseudomonadati</taxon>
        <taxon>Pseudomonadota</taxon>
        <taxon>Gammaproteobacteria</taxon>
        <taxon>Enterobacterales</taxon>
        <taxon>Erwiniaceae</taxon>
        <taxon>Erwinia</taxon>
    </lineage>
</organism>
<gene>
    <name evidence="6" type="ORF">BN437_1851</name>
</gene>
<dbReference type="PROSITE" id="PS50850">
    <property type="entry name" value="MFS"/>
    <property type="match status" value="1"/>
</dbReference>
<dbReference type="Gene3D" id="1.20.1250.20">
    <property type="entry name" value="MFS general substrate transporter like domains"/>
    <property type="match status" value="1"/>
</dbReference>
<dbReference type="InterPro" id="IPR020846">
    <property type="entry name" value="MFS_dom"/>
</dbReference>
<comment type="caution">
    <text evidence="6">The sequence shown here is derived from an EMBL/GenBank/DDBJ whole genome shotgun (WGS) entry which is preliminary data.</text>
</comment>
<evidence type="ECO:0000313" key="7">
    <source>
        <dbReference type="Proteomes" id="UP000013111"/>
    </source>
</evidence>
<reference evidence="6 7" key="2">
    <citation type="submission" date="2013-04" db="EMBL/GenBank/DDBJ databases">
        <title>Comparative genomics of 12 strains of Erwinia amylovora identifies a pan-genome with a large conserved core and provides insights into host specificity.</title>
        <authorList>
            <person name="Mann R.A."/>
            <person name="Smits T.H.M."/>
            <person name="Buehlmann A."/>
            <person name="Blom J."/>
            <person name="Goesmann A."/>
            <person name="Frey J.E."/>
            <person name="Plummer K.M."/>
            <person name="Beer S.V."/>
            <person name="Luck J."/>
            <person name="Duffy B."/>
            <person name="Rodoni B."/>
        </authorList>
    </citation>
    <scope>NUCLEOTIDE SEQUENCE [LARGE SCALE GENOMIC DNA]</scope>
    <source>
        <strain evidence="7">CFBP 1232</strain>
    </source>
</reference>
<keyword evidence="6" id="KW-0762">Sugar transport</keyword>
<evidence type="ECO:0000259" key="5">
    <source>
        <dbReference type="PROSITE" id="PS50850"/>
    </source>
</evidence>
<reference evidence="6 7" key="1">
    <citation type="submission" date="2012-11" db="EMBL/GenBank/DDBJ databases">
        <authorList>
            <person name="Linke B."/>
        </authorList>
    </citation>
    <scope>NUCLEOTIDE SEQUENCE [LARGE SCALE GENOMIC DNA]</scope>
    <source>
        <strain evidence="7">CFBP 1232</strain>
    </source>
</reference>
<dbReference type="InterPro" id="IPR036259">
    <property type="entry name" value="MFS_trans_sf"/>
</dbReference>
<dbReference type="Proteomes" id="UP000013111">
    <property type="component" value="Unassembled WGS sequence"/>
</dbReference>
<evidence type="ECO:0000313" key="6">
    <source>
        <dbReference type="EMBL" id="CCO93781.1"/>
    </source>
</evidence>